<dbReference type="AlphaFoldDB" id="A0A6J4U6P7"/>
<feature type="region of interest" description="Disordered" evidence="1">
    <location>
        <begin position="1"/>
        <end position="45"/>
    </location>
</feature>
<gene>
    <name evidence="2" type="ORF">AVDCRST_MAG79-1931</name>
</gene>
<reference evidence="2" key="1">
    <citation type="submission" date="2020-02" db="EMBL/GenBank/DDBJ databases">
        <authorList>
            <person name="Meier V. D."/>
        </authorList>
    </citation>
    <scope>NUCLEOTIDE SEQUENCE</scope>
    <source>
        <strain evidence="2">AVDCRST_MAG79</strain>
    </source>
</reference>
<feature type="non-terminal residue" evidence="2">
    <location>
        <position position="45"/>
    </location>
</feature>
<accession>A0A6J4U6P7</accession>
<name>A0A6J4U6P7_9ACTN</name>
<sequence length="45" mass="4668">RAPAADDPTARRIGPPRRVRPDLVGPPERAATARPGADDLVAVGL</sequence>
<dbReference type="EMBL" id="CADCWC010000293">
    <property type="protein sequence ID" value="CAA9542082.1"/>
    <property type="molecule type" value="Genomic_DNA"/>
</dbReference>
<protein>
    <submittedName>
        <fullName evidence="2">Uncharacterized protein</fullName>
    </submittedName>
</protein>
<evidence type="ECO:0000313" key="2">
    <source>
        <dbReference type="EMBL" id="CAA9542082.1"/>
    </source>
</evidence>
<evidence type="ECO:0000256" key="1">
    <source>
        <dbReference type="SAM" id="MobiDB-lite"/>
    </source>
</evidence>
<organism evidence="2">
    <name type="scientific">uncultured Thermoleophilia bacterium</name>
    <dbReference type="NCBI Taxonomy" id="1497501"/>
    <lineage>
        <taxon>Bacteria</taxon>
        <taxon>Bacillati</taxon>
        <taxon>Actinomycetota</taxon>
        <taxon>Thermoleophilia</taxon>
        <taxon>environmental samples</taxon>
    </lineage>
</organism>
<proteinExistence type="predicted"/>
<feature type="non-terminal residue" evidence="2">
    <location>
        <position position="1"/>
    </location>
</feature>